<dbReference type="Proteomes" id="UP000192356">
    <property type="component" value="Unassembled WGS sequence"/>
</dbReference>
<evidence type="ECO:0000259" key="1">
    <source>
        <dbReference type="PROSITE" id="PS50245"/>
    </source>
</evidence>
<evidence type="ECO:0000313" key="2">
    <source>
        <dbReference type="EMBL" id="ORD97629.1"/>
    </source>
</evidence>
<dbReference type="SUPFAM" id="SSF74924">
    <property type="entry name" value="Cap-Gly domain"/>
    <property type="match status" value="1"/>
</dbReference>
<keyword evidence="3" id="KW-1185">Reference proteome</keyword>
<proteinExistence type="predicted"/>
<dbReference type="EMBL" id="LVKB01000015">
    <property type="protein sequence ID" value="ORD97629.1"/>
    <property type="molecule type" value="Genomic_DNA"/>
</dbReference>
<dbReference type="PANTHER" id="PTHR18916">
    <property type="entry name" value="DYNACTIN 1-RELATED MICROTUBULE-BINDING"/>
    <property type="match status" value="1"/>
</dbReference>
<gene>
    <name evidence="2" type="primary">CLIP3</name>
    <name evidence="2" type="ORF">HERIO_481</name>
</gene>
<reference evidence="2 3" key="1">
    <citation type="journal article" date="2017" name="Environ. Microbiol.">
        <title>Decay of the glycolytic pathway and adaptation to intranuclear parasitism within Enterocytozoonidae microsporidia.</title>
        <authorList>
            <person name="Wiredu Boakye D."/>
            <person name="Jaroenlak P."/>
            <person name="Prachumwat A."/>
            <person name="Williams T.A."/>
            <person name="Bateman K.S."/>
            <person name="Itsathitphaisarn O."/>
            <person name="Sritunyalucksana K."/>
            <person name="Paszkiewicz K.H."/>
            <person name="Moore K.A."/>
            <person name="Stentiford G.D."/>
            <person name="Williams B.A."/>
        </authorList>
    </citation>
    <scope>NUCLEOTIDE SEQUENCE [LARGE SCALE GENOMIC DNA]</scope>
    <source>
        <strain evidence="2 3">GB1</strain>
    </source>
</reference>
<feature type="domain" description="CAP-Gly" evidence="1">
    <location>
        <begin position="27"/>
        <end position="69"/>
    </location>
</feature>
<accession>A0A1X0QCT4</accession>
<dbReference type="OrthoDB" id="2130750at2759"/>
<sequence length="231" mass="27188">MGLSDEIHINDRVSIKDKYNGIVRFIGPIFGKEGIWVGILLDREVGRNDGTYNGIRYFDSPPNKGIFVKYNKIKDSLIETNSKSNVTYRNTLDSSLTVNEVLNKYSKLNETTNTNNNIQLNNKNSIDINEYSIDEELFFKKDRKNTNNEIFNRKNNESFNRKIEKHKSIGFLTKIYNFIYNFIFPTKEKNDEVFNITNELLNSYIDKDYKKFDKLLDVTLEVYKKNKIKLE</sequence>
<evidence type="ECO:0000313" key="3">
    <source>
        <dbReference type="Proteomes" id="UP000192356"/>
    </source>
</evidence>
<dbReference type="InterPro" id="IPR036859">
    <property type="entry name" value="CAP-Gly_dom_sf"/>
</dbReference>
<comment type="caution">
    <text evidence="2">The sequence shown here is derived from an EMBL/GenBank/DDBJ whole genome shotgun (WGS) entry which is preliminary data.</text>
</comment>
<organism evidence="2 3">
    <name type="scientific">Hepatospora eriocheir</name>
    <dbReference type="NCBI Taxonomy" id="1081669"/>
    <lineage>
        <taxon>Eukaryota</taxon>
        <taxon>Fungi</taxon>
        <taxon>Fungi incertae sedis</taxon>
        <taxon>Microsporidia</taxon>
        <taxon>Hepatosporidae</taxon>
        <taxon>Hepatospora</taxon>
    </lineage>
</organism>
<dbReference type="Gene3D" id="2.30.30.190">
    <property type="entry name" value="CAP Gly-rich-like domain"/>
    <property type="match status" value="1"/>
</dbReference>
<dbReference type="SMART" id="SM01052">
    <property type="entry name" value="CAP_GLY"/>
    <property type="match status" value="1"/>
</dbReference>
<dbReference type="InterPro" id="IPR000938">
    <property type="entry name" value="CAP-Gly_domain"/>
</dbReference>
<dbReference type="AlphaFoldDB" id="A0A1X0QCT4"/>
<name>A0A1X0QCT4_9MICR</name>
<protein>
    <submittedName>
        <fullName evidence="2">CLIP3</fullName>
    </submittedName>
</protein>
<dbReference type="VEuPathDB" id="MicrosporidiaDB:HERIO_481"/>
<dbReference type="Pfam" id="PF01302">
    <property type="entry name" value="CAP_GLY"/>
    <property type="match status" value="1"/>
</dbReference>
<dbReference type="PROSITE" id="PS50245">
    <property type="entry name" value="CAP_GLY_2"/>
    <property type="match status" value="1"/>
</dbReference>